<evidence type="ECO:0000256" key="5">
    <source>
        <dbReference type="PIRSR" id="PIRSR606118-50"/>
    </source>
</evidence>
<dbReference type="InterPro" id="IPR036162">
    <property type="entry name" value="Resolvase-like_N_sf"/>
</dbReference>
<evidence type="ECO:0000256" key="6">
    <source>
        <dbReference type="PROSITE-ProRule" id="PRU10137"/>
    </source>
</evidence>
<feature type="active site" description="O-(5'-phospho-DNA)-serine intermediate" evidence="5 6">
    <location>
        <position position="15"/>
    </location>
</feature>
<dbReference type="EMBL" id="PDJI01000002">
    <property type="protein sequence ID" value="PFG45056.1"/>
    <property type="molecule type" value="Genomic_DNA"/>
</dbReference>
<dbReference type="PANTHER" id="PTHR30461:SF26">
    <property type="entry name" value="RESOLVASE HOMOLOG YNEB"/>
    <property type="match status" value="1"/>
</dbReference>
<dbReference type="InterPro" id="IPR050639">
    <property type="entry name" value="SSR_resolvase"/>
</dbReference>
<dbReference type="Gene3D" id="1.10.10.60">
    <property type="entry name" value="Homeodomain-like"/>
    <property type="match status" value="1"/>
</dbReference>
<evidence type="ECO:0000256" key="4">
    <source>
        <dbReference type="ARBA" id="ARBA00023172"/>
    </source>
</evidence>
<evidence type="ECO:0000259" key="7">
    <source>
        <dbReference type="PROSITE" id="PS51736"/>
    </source>
</evidence>
<evidence type="ECO:0000313" key="9">
    <source>
        <dbReference type="Proteomes" id="UP000222106"/>
    </source>
</evidence>
<evidence type="ECO:0000313" key="8">
    <source>
        <dbReference type="EMBL" id="PFG45056.1"/>
    </source>
</evidence>
<dbReference type="CDD" id="cd03768">
    <property type="entry name" value="SR_ResInv"/>
    <property type="match status" value="1"/>
</dbReference>
<dbReference type="GO" id="GO:0003677">
    <property type="term" value="F:DNA binding"/>
    <property type="evidence" value="ECO:0007669"/>
    <property type="project" value="UniProtKB-KW"/>
</dbReference>
<dbReference type="PROSITE" id="PS00397">
    <property type="entry name" value="RECOMBINASES_1"/>
    <property type="match status" value="1"/>
</dbReference>
<dbReference type="SUPFAM" id="SSF46689">
    <property type="entry name" value="Homeodomain-like"/>
    <property type="match status" value="1"/>
</dbReference>
<evidence type="ECO:0000256" key="1">
    <source>
        <dbReference type="ARBA" id="ARBA00009913"/>
    </source>
</evidence>
<dbReference type="Pfam" id="PF00239">
    <property type="entry name" value="Resolvase"/>
    <property type="match status" value="1"/>
</dbReference>
<dbReference type="Gene3D" id="3.40.50.1390">
    <property type="entry name" value="Resolvase, N-terminal catalytic domain"/>
    <property type="match status" value="1"/>
</dbReference>
<dbReference type="PROSITE" id="PS00398">
    <property type="entry name" value="RECOMBINASES_2"/>
    <property type="match status" value="1"/>
</dbReference>
<dbReference type="GO" id="GO:0000150">
    <property type="term" value="F:DNA strand exchange activity"/>
    <property type="evidence" value="ECO:0007669"/>
    <property type="project" value="InterPro"/>
</dbReference>
<keyword evidence="9" id="KW-1185">Reference proteome</keyword>
<dbReference type="InterPro" id="IPR006120">
    <property type="entry name" value="Resolvase_HTH_dom"/>
</dbReference>
<dbReference type="PROSITE" id="PS51736">
    <property type="entry name" value="RECOMBINASES_3"/>
    <property type="match status" value="1"/>
</dbReference>
<accession>A0A2A9F2L5</accession>
<proteinExistence type="inferred from homology"/>
<gene>
    <name evidence="8" type="ORF">ATJ97_0109</name>
</gene>
<dbReference type="InterPro" id="IPR006119">
    <property type="entry name" value="Resolv_N"/>
</dbReference>
<keyword evidence="2" id="KW-0229">DNA integration</keyword>
<feature type="domain" description="Resolvase/invertase-type recombinase catalytic" evidence="7">
    <location>
        <begin position="7"/>
        <end position="143"/>
    </location>
</feature>
<dbReference type="InterPro" id="IPR009057">
    <property type="entry name" value="Homeodomain-like_sf"/>
</dbReference>
<dbReference type="GO" id="GO:0015074">
    <property type="term" value="P:DNA integration"/>
    <property type="evidence" value="ECO:0007669"/>
    <property type="project" value="UniProtKB-KW"/>
</dbReference>
<dbReference type="RefSeq" id="WP_211286996.1">
    <property type="nucleotide sequence ID" value="NZ_PDJI01000002.1"/>
</dbReference>
<organism evidence="8 9">
    <name type="scientific">Georgenia soli</name>
    <dbReference type="NCBI Taxonomy" id="638953"/>
    <lineage>
        <taxon>Bacteria</taxon>
        <taxon>Bacillati</taxon>
        <taxon>Actinomycetota</taxon>
        <taxon>Actinomycetes</taxon>
        <taxon>Micrococcales</taxon>
        <taxon>Bogoriellaceae</taxon>
        <taxon>Georgenia</taxon>
    </lineage>
</organism>
<evidence type="ECO:0000256" key="3">
    <source>
        <dbReference type="ARBA" id="ARBA00023125"/>
    </source>
</evidence>
<keyword evidence="3" id="KW-0238">DNA-binding</keyword>
<dbReference type="Proteomes" id="UP000222106">
    <property type="component" value="Unassembled WGS sequence"/>
</dbReference>
<dbReference type="CDD" id="cd00569">
    <property type="entry name" value="HTH_Hin_like"/>
    <property type="match status" value="1"/>
</dbReference>
<dbReference type="Pfam" id="PF02796">
    <property type="entry name" value="HTH_7"/>
    <property type="match status" value="1"/>
</dbReference>
<dbReference type="SMART" id="SM00857">
    <property type="entry name" value="Resolvase"/>
    <property type="match status" value="1"/>
</dbReference>
<dbReference type="SUPFAM" id="SSF53041">
    <property type="entry name" value="Resolvase-like"/>
    <property type="match status" value="1"/>
</dbReference>
<protein>
    <submittedName>
        <fullName evidence="8">DNA invertase Pin-like site-specific DNA recombinase</fullName>
    </submittedName>
</protein>
<dbReference type="InterPro" id="IPR006118">
    <property type="entry name" value="Recombinase_CS"/>
</dbReference>
<name>A0A2A9F2L5_9MICO</name>
<reference evidence="8 9" key="1">
    <citation type="submission" date="2017-10" db="EMBL/GenBank/DDBJ databases">
        <title>Sequencing the genomes of 1000 actinobacteria strains.</title>
        <authorList>
            <person name="Klenk H.-P."/>
        </authorList>
    </citation>
    <scope>NUCLEOTIDE SEQUENCE [LARGE SCALE GENOMIC DNA]</scope>
    <source>
        <strain evidence="8 9">DSM 21838</strain>
    </source>
</reference>
<evidence type="ECO:0000256" key="2">
    <source>
        <dbReference type="ARBA" id="ARBA00022908"/>
    </source>
</evidence>
<comment type="similarity">
    <text evidence="1">Belongs to the site-specific recombinase resolvase family.</text>
</comment>
<sequence>MTQHTGQRIGYARVSSTDQNLARQIATLGQVHRLFEEKQSGARRDGRTALADLIGYAREGDTVVVSSMDRLARSVVDLNQIVGELVAKGVVVEFLSERVTFRPGATDAFAEFQLNIMASFAQLERAIAKERQAEGIRAAKARGVYTGRARKLTAQDLTNAREWIGAGVPKAQVARRLGVDRSTLYRALPLTAMQAGSDAGAADAEI</sequence>
<dbReference type="PANTHER" id="PTHR30461">
    <property type="entry name" value="DNA-INVERTASE FROM LAMBDOID PROPHAGE"/>
    <property type="match status" value="1"/>
</dbReference>
<dbReference type="AlphaFoldDB" id="A0A2A9F2L5"/>
<keyword evidence="4" id="KW-0233">DNA recombination</keyword>
<comment type="caution">
    <text evidence="8">The sequence shown here is derived from an EMBL/GenBank/DDBJ whole genome shotgun (WGS) entry which is preliminary data.</text>
</comment>